<sequence>MDSTHERPSKRKKTNTKEIFSSPLDQQLTLALRNVSRATKKAKAFEIQHLVRKLRLVKEGKPIQKKEASAIDPAKLEADLSSFKVSPLQGSPINSSNNNGPSVI</sequence>
<protein>
    <submittedName>
        <fullName evidence="2">Uncharacterized protein</fullName>
    </submittedName>
</protein>
<reference evidence="2 3" key="1">
    <citation type="submission" date="2019-05" db="EMBL/GenBank/DDBJ databases">
        <title>Emergence of the Ug99 lineage of the wheat stem rust pathogen through somatic hybridization.</title>
        <authorList>
            <person name="Li F."/>
            <person name="Upadhyaya N.M."/>
            <person name="Sperschneider J."/>
            <person name="Matny O."/>
            <person name="Nguyen-Phuc H."/>
            <person name="Mago R."/>
            <person name="Raley C."/>
            <person name="Miller M.E."/>
            <person name="Silverstein K.A.T."/>
            <person name="Henningsen E."/>
            <person name="Hirsch C.D."/>
            <person name="Visser B."/>
            <person name="Pretorius Z.A."/>
            <person name="Steffenson B.J."/>
            <person name="Schwessinger B."/>
            <person name="Dodds P.N."/>
            <person name="Figueroa M."/>
        </authorList>
    </citation>
    <scope>NUCLEOTIDE SEQUENCE [LARGE SCALE GENOMIC DNA]</scope>
    <source>
        <strain evidence="2">21-0</strain>
    </source>
</reference>
<organism evidence="2 3">
    <name type="scientific">Puccinia graminis f. sp. tritici</name>
    <dbReference type="NCBI Taxonomy" id="56615"/>
    <lineage>
        <taxon>Eukaryota</taxon>
        <taxon>Fungi</taxon>
        <taxon>Dikarya</taxon>
        <taxon>Basidiomycota</taxon>
        <taxon>Pucciniomycotina</taxon>
        <taxon>Pucciniomycetes</taxon>
        <taxon>Pucciniales</taxon>
        <taxon>Pucciniaceae</taxon>
        <taxon>Puccinia</taxon>
    </lineage>
</organism>
<feature type="region of interest" description="Disordered" evidence="1">
    <location>
        <begin position="85"/>
        <end position="104"/>
    </location>
</feature>
<evidence type="ECO:0000313" key="2">
    <source>
        <dbReference type="EMBL" id="KAA1110536.1"/>
    </source>
</evidence>
<proteinExistence type="predicted"/>
<keyword evidence="3" id="KW-1185">Reference proteome</keyword>
<dbReference type="OrthoDB" id="3364872at2759"/>
<name>A0A5B0QB63_PUCGR</name>
<feature type="region of interest" description="Disordered" evidence="1">
    <location>
        <begin position="1"/>
        <end position="20"/>
    </location>
</feature>
<dbReference type="Proteomes" id="UP000324748">
    <property type="component" value="Unassembled WGS sequence"/>
</dbReference>
<accession>A0A5B0QB63</accession>
<gene>
    <name evidence="2" type="ORF">PGT21_024408</name>
</gene>
<evidence type="ECO:0000256" key="1">
    <source>
        <dbReference type="SAM" id="MobiDB-lite"/>
    </source>
</evidence>
<dbReference type="AlphaFoldDB" id="A0A5B0QB63"/>
<evidence type="ECO:0000313" key="3">
    <source>
        <dbReference type="Proteomes" id="UP000324748"/>
    </source>
</evidence>
<comment type="caution">
    <text evidence="2">The sequence shown here is derived from an EMBL/GenBank/DDBJ whole genome shotgun (WGS) entry which is preliminary data.</text>
</comment>
<feature type="compositionally biased region" description="Low complexity" evidence="1">
    <location>
        <begin position="90"/>
        <end position="104"/>
    </location>
</feature>
<dbReference type="EMBL" id="VSWC01000027">
    <property type="protein sequence ID" value="KAA1110536.1"/>
    <property type="molecule type" value="Genomic_DNA"/>
</dbReference>